<proteinExistence type="predicted"/>
<evidence type="ECO:0000313" key="2">
    <source>
        <dbReference type="Proteomes" id="UP001055117"/>
    </source>
</evidence>
<reference evidence="1 2" key="1">
    <citation type="journal article" date="2021" name="Front. Microbiol.">
        <title>Comprehensive Comparative Genomics and Phenotyping of Methylobacterium Species.</title>
        <authorList>
            <person name="Alessa O."/>
            <person name="Ogura Y."/>
            <person name="Fujitani Y."/>
            <person name="Takami H."/>
            <person name="Hayashi T."/>
            <person name="Sahin N."/>
            <person name="Tani A."/>
        </authorList>
    </citation>
    <scope>NUCLEOTIDE SEQUENCE [LARGE SCALE GENOMIC DNA]</scope>
    <source>
        <strain evidence="1 2">DSM 23679</strain>
    </source>
</reference>
<accession>A0ABQ4QRC3</accession>
<dbReference type="RefSeq" id="WP_238273380.1">
    <property type="nucleotide sequence ID" value="NZ_BPQG01000138.1"/>
</dbReference>
<protein>
    <submittedName>
        <fullName evidence="1">Uncharacterized protein</fullName>
    </submittedName>
</protein>
<comment type="caution">
    <text evidence="1">The sequence shown here is derived from an EMBL/GenBank/DDBJ whole genome shotgun (WGS) entry which is preliminary data.</text>
</comment>
<sequence>MAFRTSHRYDRAMPDPTTSELFKAKTVTDDEVNVVVGMFAATDDKGQK</sequence>
<gene>
    <name evidence="1" type="ORF">AFCDBAGC_5149</name>
</gene>
<organism evidence="1 2">
    <name type="scientific">Methylobacterium cerastii</name>
    <dbReference type="NCBI Taxonomy" id="932741"/>
    <lineage>
        <taxon>Bacteria</taxon>
        <taxon>Pseudomonadati</taxon>
        <taxon>Pseudomonadota</taxon>
        <taxon>Alphaproteobacteria</taxon>
        <taxon>Hyphomicrobiales</taxon>
        <taxon>Methylobacteriaceae</taxon>
        <taxon>Methylobacterium</taxon>
    </lineage>
</organism>
<dbReference type="Proteomes" id="UP001055117">
    <property type="component" value="Unassembled WGS sequence"/>
</dbReference>
<keyword evidence="2" id="KW-1185">Reference proteome</keyword>
<dbReference type="EMBL" id="BPQG01000138">
    <property type="protein sequence ID" value="GJD47256.1"/>
    <property type="molecule type" value="Genomic_DNA"/>
</dbReference>
<evidence type="ECO:0000313" key="1">
    <source>
        <dbReference type="EMBL" id="GJD47256.1"/>
    </source>
</evidence>
<name>A0ABQ4QRC3_9HYPH</name>